<proteinExistence type="predicted"/>
<protein>
    <recommendedName>
        <fullName evidence="3">DUF4336 domain-containing protein</fullName>
    </recommendedName>
</protein>
<accession>A0A222FIQ0</accession>
<reference evidence="1 2" key="1">
    <citation type="submission" date="2017-07" db="EMBL/GenBank/DDBJ databases">
        <title>Annotated genome sequence of Bacterioplanes sanyensis isolated from Red Sea.</title>
        <authorList>
            <person name="Rehman Z.U."/>
        </authorList>
    </citation>
    <scope>NUCLEOTIDE SEQUENCE [LARGE SCALE GENOMIC DNA]</scope>
    <source>
        <strain evidence="1 2">NV9</strain>
    </source>
</reference>
<keyword evidence="2" id="KW-1185">Reference proteome</keyword>
<evidence type="ECO:0000313" key="1">
    <source>
        <dbReference type="EMBL" id="ASP38476.1"/>
    </source>
</evidence>
<dbReference type="OrthoDB" id="450111at2"/>
<dbReference type="InterPro" id="IPR025638">
    <property type="entry name" value="DUF4336"/>
</dbReference>
<dbReference type="PANTHER" id="PTHR33835:SF1">
    <property type="entry name" value="METALLO-BETA-LACTAMASE DOMAIN-CONTAINING PROTEIN"/>
    <property type="match status" value="1"/>
</dbReference>
<sequence>MLELADNIWAVAGETVPFFTLPFATRMVVVRLPDNSLWIHSPVRLTATLQQRLQELGDVRYLIAPNALHHLFLSDWQQAFPEALSYGTQGVINKRSDLPFDGVLEADIELPWHADIHSRLVTGSAVMQECVFCHRPSATLIVTDLIENFDRQALPVGKRWLAQLAGVVAPNGKTPLDWRLTFYPHKDEIRQHIEQMLAWQPQRIVMAHGVIVQSDAEAFLRRAFAWTGLNARSEEPVA</sequence>
<dbReference type="InterPro" id="IPR036866">
    <property type="entry name" value="RibonucZ/Hydroxyglut_hydro"/>
</dbReference>
<dbReference type="EMBL" id="CP022530">
    <property type="protein sequence ID" value="ASP38476.1"/>
    <property type="molecule type" value="Genomic_DNA"/>
</dbReference>
<evidence type="ECO:0000313" key="2">
    <source>
        <dbReference type="Proteomes" id="UP000202440"/>
    </source>
</evidence>
<organism evidence="1 2">
    <name type="scientific">Bacterioplanes sanyensis</name>
    <dbReference type="NCBI Taxonomy" id="1249553"/>
    <lineage>
        <taxon>Bacteria</taxon>
        <taxon>Pseudomonadati</taxon>
        <taxon>Pseudomonadota</taxon>
        <taxon>Gammaproteobacteria</taxon>
        <taxon>Oceanospirillales</taxon>
        <taxon>Oceanospirillaceae</taxon>
        <taxon>Bacterioplanes</taxon>
    </lineage>
</organism>
<evidence type="ECO:0008006" key="3">
    <source>
        <dbReference type="Google" id="ProtNLM"/>
    </source>
</evidence>
<dbReference type="SUPFAM" id="SSF56281">
    <property type="entry name" value="Metallo-hydrolase/oxidoreductase"/>
    <property type="match status" value="1"/>
</dbReference>
<dbReference type="Pfam" id="PF14234">
    <property type="entry name" value="DUF4336"/>
    <property type="match status" value="1"/>
</dbReference>
<dbReference type="RefSeq" id="WP_094059668.1">
    <property type="nucleotide sequence ID" value="NZ_CP022530.1"/>
</dbReference>
<dbReference type="AlphaFoldDB" id="A0A222FIQ0"/>
<dbReference type="KEGG" id="bsan:CHH28_07225"/>
<gene>
    <name evidence="1" type="ORF">CHH28_07225</name>
</gene>
<dbReference type="PANTHER" id="PTHR33835">
    <property type="entry name" value="YALI0C07656P"/>
    <property type="match status" value="1"/>
</dbReference>
<dbReference type="Proteomes" id="UP000202440">
    <property type="component" value="Chromosome"/>
</dbReference>
<name>A0A222FIQ0_9GAMM</name>